<organism evidence="9 10">
    <name type="scientific">Candidatus Bilophila faecipullorum</name>
    <dbReference type="NCBI Taxonomy" id="2838482"/>
    <lineage>
        <taxon>Bacteria</taxon>
        <taxon>Pseudomonadati</taxon>
        <taxon>Thermodesulfobacteriota</taxon>
        <taxon>Desulfovibrionia</taxon>
        <taxon>Desulfovibrionales</taxon>
        <taxon>Desulfovibrionaceae</taxon>
        <taxon>Bilophila</taxon>
    </lineage>
</organism>
<keyword evidence="4 6" id="KW-0067">ATP-binding</keyword>
<evidence type="ECO:0000256" key="5">
    <source>
        <dbReference type="ARBA" id="ARBA00023027"/>
    </source>
</evidence>
<dbReference type="InterPro" id="IPR014729">
    <property type="entry name" value="Rossmann-like_a/b/a_fold"/>
</dbReference>
<keyword evidence="5 6" id="KW-0520">NAD</keyword>
<dbReference type="CDD" id="cd00553">
    <property type="entry name" value="NAD_synthase"/>
    <property type="match status" value="1"/>
</dbReference>
<gene>
    <name evidence="9" type="primary">nadE</name>
    <name evidence="9" type="ORF">H9874_05805</name>
</gene>
<evidence type="ECO:0000259" key="8">
    <source>
        <dbReference type="Pfam" id="PF02540"/>
    </source>
</evidence>
<comment type="pathway">
    <text evidence="1">Cofactor biosynthesis; NAD(+) biosynthesis.</text>
</comment>
<dbReference type="GO" id="GO:0005737">
    <property type="term" value="C:cytoplasm"/>
    <property type="evidence" value="ECO:0007669"/>
    <property type="project" value="InterPro"/>
</dbReference>
<evidence type="ECO:0000256" key="1">
    <source>
        <dbReference type="ARBA" id="ARBA00004790"/>
    </source>
</evidence>
<name>A0A9D1U8N9_9BACT</name>
<reference evidence="9" key="2">
    <citation type="submission" date="2021-04" db="EMBL/GenBank/DDBJ databases">
        <authorList>
            <person name="Gilroy R."/>
        </authorList>
    </citation>
    <scope>NUCLEOTIDE SEQUENCE</scope>
    <source>
        <strain evidence="9">ChiSxjej5B17-1746</strain>
    </source>
</reference>
<sequence length="280" mass="30010">MMRIPAKDWKAVWELLASGIRERVLGSGFTDVVLGLSGGMDSALVAALAVDALGKEHVHGVMMPSPWSSEGSIADSEALAANLGMETFTVPIAPMMDAFDKALAPAFAGKGRDVTEENIQSRIRGVVLMSFSNKFGWLLLATGNKSELAAGYCTMYGDMCGALAPIADLYKTEVYKLAAWYNEREGSEVIPRNIFEKAPSAELRPGQTDQDSLPAYDVLDAILHALIEEARPAAEITLPGIGADEVERVAGLVRKSAFKRLQAAPLLPVGQHAFGVHVHM</sequence>
<dbReference type="EC" id="6.3.1.5" evidence="7"/>
<dbReference type="NCBIfam" id="TIGR00552">
    <property type="entry name" value="nadE"/>
    <property type="match status" value="1"/>
</dbReference>
<dbReference type="GO" id="GO:0003952">
    <property type="term" value="F:NAD+ synthase (glutamine-hydrolyzing) activity"/>
    <property type="evidence" value="ECO:0007669"/>
    <property type="project" value="InterPro"/>
</dbReference>
<dbReference type="Proteomes" id="UP000824264">
    <property type="component" value="Unassembled WGS sequence"/>
</dbReference>
<dbReference type="EMBL" id="DXGI01000212">
    <property type="protein sequence ID" value="HIW78642.1"/>
    <property type="molecule type" value="Genomic_DNA"/>
</dbReference>
<comment type="catalytic activity">
    <reaction evidence="7">
        <text>deamido-NAD(+) + NH4(+) + ATP = AMP + diphosphate + NAD(+) + H(+)</text>
        <dbReference type="Rhea" id="RHEA:21188"/>
        <dbReference type="ChEBI" id="CHEBI:15378"/>
        <dbReference type="ChEBI" id="CHEBI:28938"/>
        <dbReference type="ChEBI" id="CHEBI:30616"/>
        <dbReference type="ChEBI" id="CHEBI:33019"/>
        <dbReference type="ChEBI" id="CHEBI:57540"/>
        <dbReference type="ChEBI" id="CHEBI:58437"/>
        <dbReference type="ChEBI" id="CHEBI:456215"/>
        <dbReference type="EC" id="6.3.1.5"/>
    </reaction>
</comment>
<comment type="similarity">
    <text evidence="6">Belongs to the NAD synthetase family.</text>
</comment>
<dbReference type="Pfam" id="PF02540">
    <property type="entry name" value="NAD_synthase"/>
    <property type="match status" value="1"/>
</dbReference>
<reference evidence="9" key="1">
    <citation type="journal article" date="2021" name="PeerJ">
        <title>Extensive microbial diversity within the chicken gut microbiome revealed by metagenomics and culture.</title>
        <authorList>
            <person name="Gilroy R."/>
            <person name="Ravi A."/>
            <person name="Getino M."/>
            <person name="Pursley I."/>
            <person name="Horton D.L."/>
            <person name="Alikhan N.F."/>
            <person name="Baker D."/>
            <person name="Gharbi K."/>
            <person name="Hall N."/>
            <person name="Watson M."/>
            <person name="Adriaenssens E.M."/>
            <person name="Foster-Nyarko E."/>
            <person name="Jarju S."/>
            <person name="Secka A."/>
            <person name="Antonio M."/>
            <person name="Oren A."/>
            <person name="Chaudhuri R.R."/>
            <person name="La Ragione R."/>
            <person name="Hildebrand F."/>
            <person name="Pallen M.J."/>
        </authorList>
    </citation>
    <scope>NUCLEOTIDE SEQUENCE</scope>
    <source>
        <strain evidence="9">ChiSxjej5B17-1746</strain>
    </source>
</reference>
<dbReference type="GO" id="GO:0008795">
    <property type="term" value="F:NAD+ synthase activity"/>
    <property type="evidence" value="ECO:0007669"/>
    <property type="project" value="UniProtKB-EC"/>
</dbReference>
<evidence type="ECO:0000256" key="2">
    <source>
        <dbReference type="ARBA" id="ARBA00022598"/>
    </source>
</evidence>
<dbReference type="AlphaFoldDB" id="A0A9D1U8N9"/>
<keyword evidence="2 6" id="KW-0436">Ligase</keyword>
<dbReference type="Gene3D" id="3.40.50.620">
    <property type="entry name" value="HUPs"/>
    <property type="match status" value="1"/>
</dbReference>
<comment type="caution">
    <text evidence="9">The sequence shown here is derived from an EMBL/GenBank/DDBJ whole genome shotgun (WGS) entry which is preliminary data.</text>
</comment>
<dbReference type="FunFam" id="3.40.50.620:FF:000106">
    <property type="entry name" value="Glutamine-dependent NAD(+) synthetase"/>
    <property type="match status" value="1"/>
</dbReference>
<dbReference type="PANTHER" id="PTHR23090:SF9">
    <property type="entry name" value="GLUTAMINE-DEPENDENT NAD(+) SYNTHETASE"/>
    <property type="match status" value="1"/>
</dbReference>
<dbReference type="InterPro" id="IPR022310">
    <property type="entry name" value="NAD/GMP_synthase"/>
</dbReference>
<dbReference type="GO" id="GO:0009435">
    <property type="term" value="P:NAD+ biosynthetic process"/>
    <property type="evidence" value="ECO:0007669"/>
    <property type="project" value="InterPro"/>
</dbReference>
<proteinExistence type="inferred from homology"/>
<evidence type="ECO:0000256" key="6">
    <source>
        <dbReference type="RuleBase" id="RU003811"/>
    </source>
</evidence>
<dbReference type="InterPro" id="IPR003694">
    <property type="entry name" value="NAD_synthase"/>
</dbReference>
<evidence type="ECO:0000256" key="3">
    <source>
        <dbReference type="ARBA" id="ARBA00022741"/>
    </source>
</evidence>
<evidence type="ECO:0000313" key="10">
    <source>
        <dbReference type="Proteomes" id="UP000824264"/>
    </source>
</evidence>
<evidence type="ECO:0000256" key="4">
    <source>
        <dbReference type="ARBA" id="ARBA00022840"/>
    </source>
</evidence>
<dbReference type="SUPFAM" id="SSF52402">
    <property type="entry name" value="Adenine nucleotide alpha hydrolases-like"/>
    <property type="match status" value="1"/>
</dbReference>
<dbReference type="GO" id="GO:0004359">
    <property type="term" value="F:glutaminase activity"/>
    <property type="evidence" value="ECO:0007669"/>
    <property type="project" value="InterPro"/>
</dbReference>
<dbReference type="PANTHER" id="PTHR23090">
    <property type="entry name" value="NH 3 /GLUTAMINE-DEPENDENT NAD + SYNTHETASE"/>
    <property type="match status" value="1"/>
</dbReference>
<feature type="domain" description="NAD/GMP synthase" evidence="8">
    <location>
        <begin position="13"/>
        <end position="262"/>
    </location>
</feature>
<evidence type="ECO:0000313" key="9">
    <source>
        <dbReference type="EMBL" id="HIW78642.1"/>
    </source>
</evidence>
<accession>A0A9D1U8N9</accession>
<protein>
    <recommendedName>
        <fullName evidence="7">NH(3)-dependent NAD(+) synthetase</fullName>
        <ecNumber evidence="7">6.3.1.5</ecNumber>
    </recommendedName>
</protein>
<dbReference type="GO" id="GO:0005524">
    <property type="term" value="F:ATP binding"/>
    <property type="evidence" value="ECO:0007669"/>
    <property type="project" value="UniProtKB-KW"/>
</dbReference>
<evidence type="ECO:0000256" key="7">
    <source>
        <dbReference type="RuleBase" id="RU003812"/>
    </source>
</evidence>
<keyword evidence="3 6" id="KW-0547">Nucleotide-binding</keyword>